<comment type="caution">
    <text evidence="6">The sequence shown here is derived from an EMBL/GenBank/DDBJ whole genome shotgun (WGS) entry which is preliminary data.</text>
</comment>
<dbReference type="RefSeq" id="WP_311494124.1">
    <property type="nucleotide sequence ID" value="NZ_JAVRHO010000005.1"/>
</dbReference>
<dbReference type="InterPro" id="IPR036249">
    <property type="entry name" value="Thioredoxin-like_sf"/>
</dbReference>
<dbReference type="InterPro" id="IPR025380">
    <property type="entry name" value="DUF4369"/>
</dbReference>
<evidence type="ECO:0000256" key="3">
    <source>
        <dbReference type="ARBA" id="ARBA00023157"/>
    </source>
</evidence>
<proteinExistence type="predicted"/>
<dbReference type="Pfam" id="PF14289">
    <property type="entry name" value="DUF4369"/>
    <property type="match status" value="1"/>
</dbReference>
<evidence type="ECO:0000256" key="1">
    <source>
        <dbReference type="ARBA" id="ARBA00004196"/>
    </source>
</evidence>
<dbReference type="PANTHER" id="PTHR42852">
    <property type="entry name" value="THIOL:DISULFIDE INTERCHANGE PROTEIN DSBE"/>
    <property type="match status" value="1"/>
</dbReference>
<dbReference type="CDD" id="cd02966">
    <property type="entry name" value="TlpA_like_family"/>
    <property type="match status" value="1"/>
</dbReference>
<keyword evidence="7" id="KW-1185">Reference proteome</keyword>
<reference evidence="6 7" key="1">
    <citation type="submission" date="2023-09" db="EMBL/GenBank/DDBJ databases">
        <authorList>
            <person name="Rey-Velasco X."/>
        </authorList>
    </citation>
    <scope>NUCLEOTIDE SEQUENCE [LARGE SCALE GENOMIC DNA]</scope>
    <source>
        <strain evidence="6 7">F260</strain>
    </source>
</reference>
<keyword evidence="4" id="KW-0676">Redox-active center</keyword>
<dbReference type="Gene3D" id="3.40.30.10">
    <property type="entry name" value="Glutaredoxin"/>
    <property type="match status" value="1"/>
</dbReference>
<dbReference type="Proteomes" id="UP001245285">
    <property type="component" value="Unassembled WGS sequence"/>
</dbReference>
<keyword evidence="3" id="KW-1015">Disulfide bond</keyword>
<dbReference type="InterPro" id="IPR000866">
    <property type="entry name" value="AhpC/TSA"/>
</dbReference>
<feature type="domain" description="Thioredoxin" evidence="5">
    <location>
        <begin position="232"/>
        <end position="372"/>
    </location>
</feature>
<evidence type="ECO:0000313" key="7">
    <source>
        <dbReference type="Proteomes" id="UP001245285"/>
    </source>
</evidence>
<accession>A0ABU3CHV9</accession>
<dbReference type="PROSITE" id="PS51352">
    <property type="entry name" value="THIOREDOXIN_2"/>
    <property type="match status" value="1"/>
</dbReference>
<sequence length="372" mass="41940">MRNLLILFACILLMASCGEEEKGYFISGTIEGVEDGTNVYISEISKETERPAIIDTVQVQNGQFQADLEDNESPNMAFISFEGIGGNIIYISENEEINIEAYKDSLRSSRISGGKENRALNQYMDHLKEVNRKIQAGRSEMQKAYNAKDSSAFVTLQAAEQEIKDNDQVSKKKIFEENKDSYVSLMILMDMLSMKIYPVKEIQEMYNGLSEDLKNTTIGKSLQETLEQQATVAIGSKAPEFTAPTPDGSELSLSDAMGKVTIIDFWAAWCKPCRVENPNVVKIYDKYHDQGLNIIGVSLDRPGQKDKWLQAIEEDGLEWNHVSHLEFWQDPVAQLYNIKAIPATFILDENGVIVDRDLRGDELEARVQELLN</sequence>
<dbReference type="SUPFAM" id="SSF52833">
    <property type="entry name" value="Thioredoxin-like"/>
    <property type="match status" value="1"/>
</dbReference>
<evidence type="ECO:0000313" key="6">
    <source>
        <dbReference type="EMBL" id="MDT0645937.1"/>
    </source>
</evidence>
<evidence type="ECO:0000256" key="4">
    <source>
        <dbReference type="ARBA" id="ARBA00023284"/>
    </source>
</evidence>
<keyword evidence="2" id="KW-0201">Cytochrome c-type biogenesis</keyword>
<organism evidence="6 7">
    <name type="scientific">Autumnicola lenta</name>
    <dbReference type="NCBI Taxonomy" id="3075593"/>
    <lineage>
        <taxon>Bacteria</taxon>
        <taxon>Pseudomonadati</taxon>
        <taxon>Bacteroidota</taxon>
        <taxon>Flavobacteriia</taxon>
        <taxon>Flavobacteriales</taxon>
        <taxon>Flavobacteriaceae</taxon>
        <taxon>Autumnicola</taxon>
    </lineage>
</organism>
<dbReference type="PROSITE" id="PS51257">
    <property type="entry name" value="PROKAR_LIPOPROTEIN"/>
    <property type="match status" value="1"/>
</dbReference>
<name>A0ABU3CHV9_9FLAO</name>
<protein>
    <submittedName>
        <fullName evidence="6">TlpA disulfide reductase family protein</fullName>
    </submittedName>
</protein>
<evidence type="ECO:0000256" key="2">
    <source>
        <dbReference type="ARBA" id="ARBA00022748"/>
    </source>
</evidence>
<dbReference type="Pfam" id="PF00578">
    <property type="entry name" value="AhpC-TSA"/>
    <property type="match status" value="1"/>
</dbReference>
<evidence type="ECO:0000259" key="5">
    <source>
        <dbReference type="PROSITE" id="PS51352"/>
    </source>
</evidence>
<dbReference type="InterPro" id="IPR013766">
    <property type="entry name" value="Thioredoxin_domain"/>
</dbReference>
<gene>
    <name evidence="6" type="ORF">RM545_04485</name>
</gene>
<comment type="subcellular location">
    <subcellularLocation>
        <location evidence="1">Cell envelope</location>
    </subcellularLocation>
</comment>
<dbReference type="InterPro" id="IPR050553">
    <property type="entry name" value="Thioredoxin_ResA/DsbE_sf"/>
</dbReference>
<dbReference type="PANTHER" id="PTHR42852:SF6">
    <property type="entry name" value="THIOL:DISULFIDE INTERCHANGE PROTEIN DSBE"/>
    <property type="match status" value="1"/>
</dbReference>
<dbReference type="EMBL" id="JAVRHO010000005">
    <property type="protein sequence ID" value="MDT0645937.1"/>
    <property type="molecule type" value="Genomic_DNA"/>
</dbReference>